<accession>A0AAN7BB27</accession>
<reference evidence="1" key="2">
    <citation type="submission" date="2023-05" db="EMBL/GenBank/DDBJ databases">
        <authorList>
            <consortium name="Lawrence Berkeley National Laboratory"/>
            <person name="Steindorff A."/>
            <person name="Hensen N."/>
            <person name="Bonometti L."/>
            <person name="Westerberg I."/>
            <person name="Brannstrom I.O."/>
            <person name="Guillou S."/>
            <person name="Cros-Aarteil S."/>
            <person name="Calhoun S."/>
            <person name="Haridas S."/>
            <person name="Kuo A."/>
            <person name="Mondo S."/>
            <person name="Pangilinan J."/>
            <person name="Riley R."/>
            <person name="Labutti K."/>
            <person name="Andreopoulos B."/>
            <person name="Lipzen A."/>
            <person name="Chen C."/>
            <person name="Yanf M."/>
            <person name="Daum C."/>
            <person name="Ng V."/>
            <person name="Clum A."/>
            <person name="Ohm R."/>
            <person name="Martin F."/>
            <person name="Silar P."/>
            <person name="Natvig D."/>
            <person name="Lalanne C."/>
            <person name="Gautier V."/>
            <person name="Ament-Velasquez S.L."/>
            <person name="Kruys A."/>
            <person name="Hutchinson M.I."/>
            <person name="Powell A.J."/>
            <person name="Barry K."/>
            <person name="Miller A.N."/>
            <person name="Grigoriev I.V."/>
            <person name="Debuchy R."/>
            <person name="Gladieux P."/>
            <person name="Thoren M.H."/>
            <person name="Johannesson H."/>
        </authorList>
    </citation>
    <scope>NUCLEOTIDE SEQUENCE</scope>
    <source>
        <strain evidence="1">PSN293</strain>
    </source>
</reference>
<organism evidence="1 2">
    <name type="scientific">Rhypophila decipiens</name>
    <dbReference type="NCBI Taxonomy" id="261697"/>
    <lineage>
        <taxon>Eukaryota</taxon>
        <taxon>Fungi</taxon>
        <taxon>Dikarya</taxon>
        <taxon>Ascomycota</taxon>
        <taxon>Pezizomycotina</taxon>
        <taxon>Sordariomycetes</taxon>
        <taxon>Sordariomycetidae</taxon>
        <taxon>Sordariales</taxon>
        <taxon>Naviculisporaceae</taxon>
        <taxon>Rhypophila</taxon>
    </lineage>
</organism>
<gene>
    <name evidence="1" type="ORF">QBC37DRAFT_396863</name>
</gene>
<keyword evidence="2" id="KW-1185">Reference proteome</keyword>
<protein>
    <submittedName>
        <fullName evidence="1">Uncharacterized protein</fullName>
    </submittedName>
</protein>
<evidence type="ECO:0000313" key="2">
    <source>
        <dbReference type="Proteomes" id="UP001301769"/>
    </source>
</evidence>
<comment type="caution">
    <text evidence="1">The sequence shown here is derived from an EMBL/GenBank/DDBJ whole genome shotgun (WGS) entry which is preliminary data.</text>
</comment>
<dbReference type="Proteomes" id="UP001301769">
    <property type="component" value="Unassembled WGS sequence"/>
</dbReference>
<proteinExistence type="predicted"/>
<dbReference type="AlphaFoldDB" id="A0AAN7BB27"/>
<reference evidence="1" key="1">
    <citation type="journal article" date="2023" name="Mol. Phylogenet. Evol.">
        <title>Genome-scale phylogeny and comparative genomics of the fungal order Sordariales.</title>
        <authorList>
            <person name="Hensen N."/>
            <person name="Bonometti L."/>
            <person name="Westerberg I."/>
            <person name="Brannstrom I.O."/>
            <person name="Guillou S."/>
            <person name="Cros-Aarteil S."/>
            <person name="Calhoun S."/>
            <person name="Haridas S."/>
            <person name="Kuo A."/>
            <person name="Mondo S."/>
            <person name="Pangilinan J."/>
            <person name="Riley R."/>
            <person name="LaButti K."/>
            <person name="Andreopoulos B."/>
            <person name="Lipzen A."/>
            <person name="Chen C."/>
            <person name="Yan M."/>
            <person name="Daum C."/>
            <person name="Ng V."/>
            <person name="Clum A."/>
            <person name="Steindorff A."/>
            <person name="Ohm R.A."/>
            <person name="Martin F."/>
            <person name="Silar P."/>
            <person name="Natvig D.O."/>
            <person name="Lalanne C."/>
            <person name="Gautier V."/>
            <person name="Ament-Velasquez S.L."/>
            <person name="Kruys A."/>
            <person name="Hutchinson M.I."/>
            <person name="Powell A.J."/>
            <person name="Barry K."/>
            <person name="Miller A.N."/>
            <person name="Grigoriev I.V."/>
            <person name="Debuchy R."/>
            <person name="Gladieux P."/>
            <person name="Hiltunen Thoren M."/>
            <person name="Johannesson H."/>
        </authorList>
    </citation>
    <scope>NUCLEOTIDE SEQUENCE</scope>
    <source>
        <strain evidence="1">PSN293</strain>
    </source>
</reference>
<sequence length="302" mass="32792">MTRQRLCESCEGIPLPALVSSAGYTHAPLQPETCDMCDLLLHSLEICPCDLEWESPDQEGVVHRAPWTFPTMPLGLRLPSLGVIRKRKGLCLAERRRLSEGVEIAADFLPEGIPFRRPERIRMETSGDSPHTIKLWARPIQNARAILESFEDGSSVGNGDDLDGITVCYGHHDVMEKLEQNNALVQTAEGGREPVLAPTPAYPASREDYVECATQSHKVHVCVGGLDFKPPLARAPSPPPNDSGIVADIVVLPLPRPAITAPIEPGVDVILETGLSDIEAIIIRLGLLGHPHEEDGSVFVPG</sequence>
<name>A0AAN7BB27_9PEZI</name>
<evidence type="ECO:0000313" key="1">
    <source>
        <dbReference type="EMBL" id="KAK4217194.1"/>
    </source>
</evidence>
<dbReference type="EMBL" id="MU858061">
    <property type="protein sequence ID" value="KAK4217194.1"/>
    <property type="molecule type" value="Genomic_DNA"/>
</dbReference>